<dbReference type="FunFam" id="3.30.565.10:FF:000017">
    <property type="entry name" value="PMS1 homolog 1, mismatch repair system component"/>
    <property type="match status" value="1"/>
</dbReference>
<reference evidence="6" key="1">
    <citation type="journal article" date="2017" name="Nat. Microbiol.">
        <title>Global analysis of biosynthetic gene clusters reveals vast potential of secondary metabolite production in Penicillium species.</title>
        <authorList>
            <person name="Nielsen J.C."/>
            <person name="Grijseels S."/>
            <person name="Prigent S."/>
            <person name="Ji B."/>
            <person name="Dainat J."/>
            <person name="Nielsen K.F."/>
            <person name="Frisvad J.C."/>
            <person name="Workman M."/>
            <person name="Nielsen J."/>
        </authorList>
    </citation>
    <scope>NUCLEOTIDE SEQUENCE [LARGE SCALE GENOMIC DNA]</scope>
    <source>
        <strain evidence="6">IBT 31811</strain>
    </source>
</reference>
<dbReference type="Gene3D" id="3.30.565.10">
    <property type="entry name" value="Histidine kinase-like ATPase, C-terminal domain"/>
    <property type="match status" value="1"/>
</dbReference>
<dbReference type="SUPFAM" id="SSF55874">
    <property type="entry name" value="ATPase domain of HSP90 chaperone/DNA topoisomerase II/histidine kinase"/>
    <property type="match status" value="1"/>
</dbReference>
<gene>
    <name evidence="5" type="ORF">PENANT_c003G06244</name>
</gene>
<dbReference type="InterPro" id="IPR014762">
    <property type="entry name" value="DNA_mismatch_repair_CS"/>
</dbReference>
<evidence type="ECO:0000256" key="3">
    <source>
        <dbReference type="SAM" id="MobiDB-lite"/>
    </source>
</evidence>
<dbReference type="NCBIfam" id="TIGR00585">
    <property type="entry name" value="mutl"/>
    <property type="match status" value="1"/>
</dbReference>
<dbReference type="AlphaFoldDB" id="A0A1V6QI41"/>
<evidence type="ECO:0000259" key="4">
    <source>
        <dbReference type="SMART" id="SM01340"/>
    </source>
</evidence>
<comment type="similarity">
    <text evidence="1">Belongs to the DNA mismatch repair MutL/HexB family.</text>
</comment>
<evidence type="ECO:0000313" key="5">
    <source>
        <dbReference type="EMBL" id="OQD88891.1"/>
    </source>
</evidence>
<feature type="domain" description="DNA mismatch repair protein S5" evidence="4">
    <location>
        <begin position="229"/>
        <end position="362"/>
    </location>
</feature>
<dbReference type="GO" id="GO:0030983">
    <property type="term" value="F:mismatched DNA binding"/>
    <property type="evidence" value="ECO:0007669"/>
    <property type="project" value="InterPro"/>
</dbReference>
<dbReference type="Pfam" id="PF01119">
    <property type="entry name" value="DNA_mis_repair"/>
    <property type="match status" value="1"/>
</dbReference>
<dbReference type="InterPro" id="IPR020568">
    <property type="entry name" value="Ribosomal_Su5_D2-typ_SF"/>
</dbReference>
<dbReference type="GO" id="GO:0005524">
    <property type="term" value="F:ATP binding"/>
    <property type="evidence" value="ECO:0007669"/>
    <property type="project" value="InterPro"/>
</dbReference>
<feature type="compositionally biased region" description="Polar residues" evidence="3">
    <location>
        <begin position="373"/>
        <end position="388"/>
    </location>
</feature>
<sequence>MPIEALPQNTIQAIGSTSVISDPCSVVKELIDNALDASATSLQIDISQNTIDVIQLKDNGHGIPPEDQQYVCKRSFTSKIQTLDDLKNVGGSCLGFRGEALASVAEMSGVIAVSTRVQSEAVGSCHKYGRNGELIITQRTSHPRGTTVRIENFLKHIPVRKQTALKAATRNLTRIKKLLQAYAIAQPSKKFSLKVLKAKNENSNWTYAPGTSASLQDAALKVAGTEVSSCCVLKLLSSQALAQIEGSPDQADYKVTAFLPKTPIDTSKINNVGQYISVDGRPLSSSRGIGQDIVKLFKPYIRLATSQAESFKTATDPFLCLQILCPRGSYDVNIEPAKDDLLFENRGLVLSLAESLFRDHYGDIAETEKKPSTKGNTTSSDATASNGGFNLLMARKPPAEPSTQSHQAEDPFGDAIIRPPLLQRPSRPENIISPHDNKASSNGSPGQPNANRPKRSSFVNPWSISRINTSFQTSQRDQNQLSQRSSVDLIVRSPEGSRRRSPELSSPQDSPESQDLPSPPISRIASGSPVRRRHRNPQEPIDSSPERPRVSSARRADRERDRERYGNGALDTWFQRTTQVSLQRSAAEDESIRETELPLSSLAQERFGLHAGSSPNNLPIEGQNDGTLDELSENGQTQQSFRRASSLPHDLNGINESLDSGRGFPVLDRWAARLHDGVTVEETSDLEKALDFERRKKRAIQDSRIRFRENESLSSSQPRRPISHSPHHSRYLAAKAALTSSQTSNTDPFFTTTLSPHDPRAYFMRNQTSNQSDEASTTGTEPRKLPSSRLPLERIPDGYDLHDLGTTCLIDLSLISHINGQHTQNEPYIEKDNEATAFSSANVEACTPLWDERLSLLMQQKFKNDDQTSLPTGKIDLSEIISKHLMEIDAS</sequence>
<dbReference type="InterPro" id="IPR038973">
    <property type="entry name" value="MutL/Mlh/Pms-like"/>
</dbReference>
<feature type="compositionally biased region" description="Polar residues" evidence="3">
    <location>
        <begin position="470"/>
        <end position="486"/>
    </location>
</feature>
<feature type="region of interest" description="Disordered" evidence="3">
    <location>
        <begin position="367"/>
        <end position="458"/>
    </location>
</feature>
<dbReference type="GO" id="GO:0006298">
    <property type="term" value="P:mismatch repair"/>
    <property type="evidence" value="ECO:0007669"/>
    <property type="project" value="InterPro"/>
</dbReference>
<dbReference type="SUPFAM" id="SSF54211">
    <property type="entry name" value="Ribosomal protein S5 domain 2-like"/>
    <property type="match status" value="1"/>
</dbReference>
<dbReference type="EMBL" id="MDYN01000003">
    <property type="protein sequence ID" value="OQD88891.1"/>
    <property type="molecule type" value="Genomic_DNA"/>
</dbReference>
<evidence type="ECO:0000313" key="6">
    <source>
        <dbReference type="Proteomes" id="UP000191672"/>
    </source>
</evidence>
<dbReference type="GO" id="GO:0016887">
    <property type="term" value="F:ATP hydrolysis activity"/>
    <property type="evidence" value="ECO:0007669"/>
    <property type="project" value="InterPro"/>
</dbReference>
<dbReference type="InterPro" id="IPR013507">
    <property type="entry name" value="DNA_mismatch_S5_2-like"/>
</dbReference>
<comment type="caution">
    <text evidence="5">The sequence shown here is derived from an EMBL/GenBank/DDBJ whole genome shotgun (WGS) entry which is preliminary data.</text>
</comment>
<dbReference type="PANTHER" id="PTHR10073">
    <property type="entry name" value="DNA MISMATCH REPAIR PROTEIN MLH, PMS, MUTL"/>
    <property type="match status" value="1"/>
</dbReference>
<keyword evidence="2" id="KW-0227">DNA damage</keyword>
<accession>A0A1V6QI41</accession>
<organism evidence="5 6">
    <name type="scientific">Penicillium antarcticum</name>
    <dbReference type="NCBI Taxonomy" id="416450"/>
    <lineage>
        <taxon>Eukaryota</taxon>
        <taxon>Fungi</taxon>
        <taxon>Dikarya</taxon>
        <taxon>Ascomycota</taxon>
        <taxon>Pezizomycotina</taxon>
        <taxon>Eurotiomycetes</taxon>
        <taxon>Eurotiomycetidae</taxon>
        <taxon>Eurotiales</taxon>
        <taxon>Aspergillaceae</taxon>
        <taxon>Penicillium</taxon>
    </lineage>
</organism>
<dbReference type="GO" id="GO:0061982">
    <property type="term" value="P:meiosis I cell cycle process"/>
    <property type="evidence" value="ECO:0007669"/>
    <property type="project" value="UniProtKB-ARBA"/>
</dbReference>
<feature type="compositionally biased region" description="Polar residues" evidence="3">
    <location>
        <begin position="768"/>
        <end position="780"/>
    </location>
</feature>
<dbReference type="PROSITE" id="PS00058">
    <property type="entry name" value="DNA_MISMATCH_REPAIR_1"/>
    <property type="match status" value="1"/>
</dbReference>
<feature type="region of interest" description="Disordered" evidence="3">
    <location>
        <begin position="768"/>
        <end position="792"/>
    </location>
</feature>
<evidence type="ECO:0000256" key="1">
    <source>
        <dbReference type="ARBA" id="ARBA00006082"/>
    </source>
</evidence>
<dbReference type="GO" id="GO:0140664">
    <property type="term" value="F:ATP-dependent DNA damage sensor activity"/>
    <property type="evidence" value="ECO:0007669"/>
    <property type="project" value="InterPro"/>
</dbReference>
<feature type="region of interest" description="Disordered" evidence="3">
    <location>
        <begin position="470"/>
        <end position="570"/>
    </location>
</feature>
<keyword evidence="6" id="KW-1185">Reference proteome</keyword>
<feature type="compositionally biased region" description="Basic and acidic residues" evidence="3">
    <location>
        <begin position="544"/>
        <end position="565"/>
    </location>
</feature>
<dbReference type="InterPro" id="IPR003594">
    <property type="entry name" value="HATPase_dom"/>
</dbReference>
<feature type="region of interest" description="Disordered" evidence="3">
    <location>
        <begin position="612"/>
        <end position="636"/>
    </location>
</feature>
<dbReference type="InterPro" id="IPR014721">
    <property type="entry name" value="Ribsml_uS5_D2-typ_fold_subgr"/>
</dbReference>
<name>A0A1V6QI41_9EURO</name>
<dbReference type="Gene3D" id="3.30.230.10">
    <property type="match status" value="1"/>
</dbReference>
<dbReference type="InterPro" id="IPR036890">
    <property type="entry name" value="HATPase_C_sf"/>
</dbReference>
<dbReference type="Proteomes" id="UP000191672">
    <property type="component" value="Unassembled WGS sequence"/>
</dbReference>
<dbReference type="SMART" id="SM01340">
    <property type="entry name" value="DNA_mis_repair"/>
    <property type="match status" value="1"/>
</dbReference>
<feature type="compositionally biased region" description="Polar residues" evidence="3">
    <location>
        <begin position="439"/>
        <end position="450"/>
    </location>
</feature>
<dbReference type="OrthoDB" id="10263226at2759"/>
<dbReference type="GO" id="GO:0032389">
    <property type="term" value="C:MutLalpha complex"/>
    <property type="evidence" value="ECO:0007669"/>
    <property type="project" value="TreeGrafter"/>
</dbReference>
<dbReference type="Pfam" id="PF02518">
    <property type="entry name" value="HATPase_c"/>
    <property type="match status" value="1"/>
</dbReference>
<feature type="region of interest" description="Disordered" evidence="3">
    <location>
        <begin position="708"/>
        <end position="727"/>
    </location>
</feature>
<dbReference type="STRING" id="416450.A0A1V6QI41"/>
<evidence type="ECO:0000256" key="2">
    <source>
        <dbReference type="ARBA" id="ARBA00022763"/>
    </source>
</evidence>
<proteinExistence type="inferred from homology"/>
<protein>
    <recommendedName>
        <fullName evidence="4">DNA mismatch repair protein S5 domain-containing protein</fullName>
    </recommendedName>
</protein>
<dbReference type="InterPro" id="IPR002099">
    <property type="entry name" value="MutL/Mlh/PMS"/>
</dbReference>
<dbReference type="PANTHER" id="PTHR10073:SF41">
    <property type="entry name" value="MISMATCH REPAIR PROTEIN, PUTATIVE (AFU_ORTHOLOGUE AFUA_8G05820)-RELATED"/>
    <property type="match status" value="1"/>
</dbReference>